<feature type="region of interest" description="Disordered" evidence="1">
    <location>
        <begin position="377"/>
        <end position="406"/>
    </location>
</feature>
<dbReference type="InterPro" id="IPR014756">
    <property type="entry name" value="Ig_E-set"/>
</dbReference>
<feature type="region of interest" description="Disordered" evidence="1">
    <location>
        <begin position="280"/>
        <end position="303"/>
    </location>
</feature>
<proteinExistence type="predicted"/>
<organism evidence="3 4">
    <name type="scientific">Lachnellula occidentalis</name>
    <dbReference type="NCBI Taxonomy" id="215460"/>
    <lineage>
        <taxon>Eukaryota</taxon>
        <taxon>Fungi</taxon>
        <taxon>Dikarya</taxon>
        <taxon>Ascomycota</taxon>
        <taxon>Pezizomycotina</taxon>
        <taxon>Leotiomycetes</taxon>
        <taxon>Helotiales</taxon>
        <taxon>Lachnaceae</taxon>
        <taxon>Lachnellula</taxon>
    </lineage>
</organism>
<feature type="compositionally biased region" description="Polar residues" evidence="1">
    <location>
        <begin position="435"/>
        <end position="447"/>
    </location>
</feature>
<comment type="caution">
    <text evidence="3">The sequence shown here is derived from an EMBL/GenBank/DDBJ whole genome shotgun (WGS) entry which is preliminary data.</text>
</comment>
<dbReference type="PANTHER" id="PTHR34144">
    <property type="entry name" value="CHROMOSOME 8, WHOLE GENOME SHOTGUN SEQUENCE"/>
    <property type="match status" value="1"/>
</dbReference>
<dbReference type="Proteomes" id="UP000443090">
    <property type="component" value="Unassembled WGS sequence"/>
</dbReference>
<accession>A0A8H8U8P3</accession>
<dbReference type="PANTHER" id="PTHR34144:SF8">
    <property type="entry name" value="GLYCOSYLTRANSFERASE FAMILY 69 PROTEIN"/>
    <property type="match status" value="1"/>
</dbReference>
<sequence>MAPRTGKVFVTVKYSKPGTLPPIYLAGSFSEPAWQPQEMECTAYGDNEYQFHKEVQLEEGVEYQYKFRTGESDWWILNEDAPIVTDNVGNRNNLLVAPTHTEPVVETKDANHEEAISSYTGPQIEAKASLPAATMKKANSEPSEESSGKAATGKNTPSPALIVEKVEPEPRRVDDLGASSTGGQRDTHHLRAKYAEPDTVLARGETHTPEVAGVAAEVANSAATLDRDQPTPPISDEDAGRIGLRRMSSTPIPEVAETAAEVADVATNLDKEQVSVQGLVPEASNHEDDEAELDSGASTPWDEKVPLFPHECPGPKDKVVKTYNQSPIMNPRTPTPPKLIADDEIDYNDPSLKQFPTTKAGILAELRSLERRLPTDDSLVEGIPPSPVGSRQVARTELSEPSPSILAVSPSLDSITEEQELEQPLTPLTNAFKAENTSNEDVGNNSARVEIESDAESAGPAIEERRFRPGGEQEPQGSNTEEAIKPESKSVSDKKTKPNKNVRFGEVNADASIKIQKTHQPQEVNNIEGQGDGVSVPESSTTATGRRGPDITLQPATPGSSTETNEGKSTAINENSDSPVKFRKQQRPPSPALDRPLTPTSMRSSRKDVKSRNFLKAFWHVVFVDWIGGLIMRLCGGGRHTPDNNILIHVAREAEIARSVAQQNTRTPNFGSPVNKTLWRATMPSNSQYDLLPRTSSDYDLDPTNEFKDKPRPRQRWGLARKLRRFCRICRPIYLLVGLILLLLWQVLFNASYTNPPPFSIPPTEKVFIAANIIDGDLITGPWGKSLVDLVELIGKDSVFVSIYGGPTHALEELADKLECQTSLVSEQLSPLHLDTIPRTTLPTGETRIKRIAYLAEVRNKALEPLQVLSTKFDKVLFINDVFYSAEDATRLLWGTNVDKSGKSVYKAACGTDFVSSWKFYDTFATRDSEGYSIGVPIYPWFANEGDAISRKDVLAGRDAVRVKSCWGGMTAFDARYLQRDTSGFSIRAGTGAKSSKNTGDVSHAGEVAPPKIPLRFRSEPEPFWDSSECCLVHADIMALPRLPEYPKTSSKWDMGIYMNPYVRVSYDATTQKHIKIAKRFERLFAIPQAIINHFAHMPVFNARRAELEGGVIKDKLWVSLQNDTMDLELERSEQEFGGEESTWQGTGVERRAEETSKPVKREIIGAQLGKDEWLNKGYYVDYNRTATRGAYCGVRQLLVVKEGKLKKGEGNWDNLLNELPPLDL</sequence>
<feature type="compositionally biased region" description="Basic and acidic residues" evidence="1">
    <location>
        <begin position="482"/>
        <end position="496"/>
    </location>
</feature>
<feature type="transmembrane region" description="Helical" evidence="2">
    <location>
        <begin position="733"/>
        <end position="753"/>
    </location>
</feature>
<feature type="compositionally biased region" description="Polar residues" evidence="1">
    <location>
        <begin position="518"/>
        <end position="528"/>
    </location>
</feature>
<feature type="compositionally biased region" description="Polar residues" evidence="1">
    <location>
        <begin position="554"/>
        <end position="578"/>
    </location>
</feature>
<dbReference type="CDD" id="cd02859">
    <property type="entry name" value="E_set_AMPKbeta_like_N"/>
    <property type="match status" value="1"/>
</dbReference>
<name>A0A8H8U8P3_9HELO</name>
<dbReference type="SUPFAM" id="SSF81296">
    <property type="entry name" value="E set domains"/>
    <property type="match status" value="1"/>
</dbReference>
<feature type="transmembrane region" description="Helical" evidence="2">
    <location>
        <begin position="617"/>
        <end position="635"/>
    </location>
</feature>
<dbReference type="Pfam" id="PF11735">
    <property type="entry name" value="CAP59_mtransfer"/>
    <property type="match status" value="1"/>
</dbReference>
<evidence type="ECO:0000256" key="1">
    <source>
        <dbReference type="SAM" id="MobiDB-lite"/>
    </source>
</evidence>
<keyword evidence="2" id="KW-1133">Transmembrane helix</keyword>
<feature type="region of interest" description="Disordered" evidence="1">
    <location>
        <begin position="1132"/>
        <end position="1152"/>
    </location>
</feature>
<keyword evidence="2" id="KW-0472">Membrane</keyword>
<evidence type="ECO:0000313" key="4">
    <source>
        <dbReference type="Proteomes" id="UP000443090"/>
    </source>
</evidence>
<dbReference type="AlphaFoldDB" id="A0A8H8U8P3"/>
<dbReference type="InterPro" id="IPR013783">
    <property type="entry name" value="Ig-like_fold"/>
</dbReference>
<keyword evidence="4" id="KW-1185">Reference proteome</keyword>
<dbReference type="InterPro" id="IPR021047">
    <property type="entry name" value="Mannosyltransferase_CMT1"/>
</dbReference>
<keyword evidence="2" id="KW-0812">Transmembrane</keyword>
<evidence type="ECO:0000313" key="3">
    <source>
        <dbReference type="EMBL" id="TVY38357.1"/>
    </source>
</evidence>
<dbReference type="Gene3D" id="2.60.40.10">
    <property type="entry name" value="Immunoglobulins"/>
    <property type="match status" value="1"/>
</dbReference>
<reference evidence="3 4" key="1">
    <citation type="submission" date="2018-05" db="EMBL/GenBank/DDBJ databases">
        <title>Genome sequencing and assembly of the regulated plant pathogen Lachnellula willkommii and related sister species for the development of diagnostic species identification markers.</title>
        <authorList>
            <person name="Giroux E."/>
            <person name="Bilodeau G."/>
        </authorList>
    </citation>
    <scope>NUCLEOTIDE SEQUENCE [LARGE SCALE GENOMIC DNA]</scope>
    <source>
        <strain evidence="3 4">CBS 160.35</strain>
    </source>
</reference>
<feature type="compositionally biased region" description="Basic and acidic residues" evidence="1">
    <location>
        <begin position="164"/>
        <end position="175"/>
    </location>
</feature>
<evidence type="ECO:0000256" key="2">
    <source>
        <dbReference type="SAM" id="Phobius"/>
    </source>
</evidence>
<dbReference type="EMBL" id="QGMI01000614">
    <property type="protein sequence ID" value="TVY38357.1"/>
    <property type="molecule type" value="Genomic_DNA"/>
</dbReference>
<feature type="region of interest" description="Disordered" evidence="1">
    <location>
        <begin position="427"/>
        <end position="609"/>
    </location>
</feature>
<dbReference type="OrthoDB" id="262547at2759"/>
<gene>
    <name evidence="3" type="ORF">LOCC1_G006178</name>
</gene>
<feature type="region of interest" description="Disordered" evidence="1">
    <location>
        <begin position="132"/>
        <end position="190"/>
    </location>
</feature>
<feature type="compositionally biased region" description="Basic and acidic residues" evidence="1">
    <location>
        <begin position="462"/>
        <end position="471"/>
    </location>
</feature>
<protein>
    <submittedName>
        <fullName evidence="3">Uncharacterized protein</fullName>
    </submittedName>
</protein>